<dbReference type="NCBIfam" id="NF005559">
    <property type="entry name" value="PRK07231.1"/>
    <property type="match status" value="1"/>
</dbReference>
<dbReference type="KEGG" id="och:CES85_5631"/>
<dbReference type="EC" id="1.1.1.163" evidence="3"/>
<dbReference type="OrthoDB" id="5457012at2"/>
<dbReference type="SUPFAM" id="SSF51735">
    <property type="entry name" value="NAD(P)-binding Rossmann-fold domains"/>
    <property type="match status" value="1"/>
</dbReference>
<dbReference type="FunFam" id="3.40.50.720:FF:000084">
    <property type="entry name" value="Short-chain dehydrogenase reductase"/>
    <property type="match status" value="1"/>
</dbReference>
<evidence type="ECO:0000256" key="2">
    <source>
        <dbReference type="ARBA" id="ARBA00023002"/>
    </source>
</evidence>
<accession>A0A248UDC8</accession>
<evidence type="ECO:0000313" key="3">
    <source>
        <dbReference type="EMBL" id="ASV84827.1"/>
    </source>
</evidence>
<dbReference type="EMBL" id="CP022603">
    <property type="protein sequence ID" value="ASV84827.1"/>
    <property type="molecule type" value="Genomic_DNA"/>
</dbReference>
<dbReference type="Gene3D" id="3.40.50.720">
    <property type="entry name" value="NAD(P)-binding Rossmann-like Domain"/>
    <property type="match status" value="1"/>
</dbReference>
<name>A0A248UDC8_9HYPH</name>
<dbReference type="RefSeq" id="WP_095445468.1">
    <property type="nucleotide sequence ID" value="NZ_CP022603.1"/>
</dbReference>
<dbReference type="Proteomes" id="UP000215256">
    <property type="component" value="Chromosome 2"/>
</dbReference>
<dbReference type="GO" id="GO:0055041">
    <property type="term" value="F:cyclopentanol dehydrogenase activity"/>
    <property type="evidence" value="ECO:0007669"/>
    <property type="project" value="UniProtKB-EC"/>
</dbReference>
<keyword evidence="2 3" id="KW-0560">Oxidoreductase</keyword>
<comment type="similarity">
    <text evidence="1">Belongs to the short-chain dehydrogenases/reductases (SDR) family.</text>
</comment>
<dbReference type="PANTHER" id="PTHR24321">
    <property type="entry name" value="DEHYDROGENASES, SHORT CHAIN"/>
    <property type="match status" value="1"/>
</dbReference>
<reference evidence="3 4" key="1">
    <citation type="submission" date="2017-07" db="EMBL/GenBank/DDBJ databases">
        <title>Phylogenetic study on the rhizospheric bacterium Ochrobactrum sp. A44.</title>
        <authorList>
            <person name="Krzyzanowska D.M."/>
            <person name="Ossowicki A."/>
            <person name="Rajewska M."/>
            <person name="Maciag T."/>
            <person name="Kaczynski Z."/>
            <person name="Czerwicka M."/>
            <person name="Jafra S."/>
        </authorList>
    </citation>
    <scope>NUCLEOTIDE SEQUENCE [LARGE SCALE GENOMIC DNA]</scope>
    <source>
        <strain evidence="3 4">A44</strain>
    </source>
</reference>
<dbReference type="Pfam" id="PF13561">
    <property type="entry name" value="adh_short_C2"/>
    <property type="match status" value="1"/>
</dbReference>
<dbReference type="InterPro" id="IPR002347">
    <property type="entry name" value="SDR_fam"/>
</dbReference>
<dbReference type="AlphaFoldDB" id="A0A248UDC8"/>
<dbReference type="InterPro" id="IPR036291">
    <property type="entry name" value="NAD(P)-bd_dom_sf"/>
</dbReference>
<dbReference type="InterPro" id="IPR020904">
    <property type="entry name" value="Sc_DH/Rdtase_CS"/>
</dbReference>
<dbReference type="PRINTS" id="PR00080">
    <property type="entry name" value="SDRFAMILY"/>
</dbReference>
<gene>
    <name evidence="3" type="primary">cpnA</name>
    <name evidence="3" type="ORF">CES85_5631</name>
</gene>
<evidence type="ECO:0000256" key="1">
    <source>
        <dbReference type="ARBA" id="ARBA00006484"/>
    </source>
</evidence>
<dbReference type="PRINTS" id="PR00081">
    <property type="entry name" value="GDHRDH"/>
</dbReference>
<protein>
    <submittedName>
        <fullName evidence="3">Cyclopentanol dehydrogenase</fullName>
        <ecNumber evidence="3">1.1.1.163</ecNumber>
    </submittedName>
</protein>
<evidence type="ECO:0000313" key="4">
    <source>
        <dbReference type="Proteomes" id="UP000215256"/>
    </source>
</evidence>
<dbReference type="PROSITE" id="PS00061">
    <property type="entry name" value="ADH_SHORT"/>
    <property type="match status" value="1"/>
</dbReference>
<sequence>MSGRLEGKTAIITGAASLKGMGFATARRFAEEGAAVLLTDISQEGLDEAAAALASLTDKALVHAMDVSDPAAWSTAVELVRSRWDCIDILVNNAGMFRGDTISETSLDTFDRLVAVNLRGAFLGCRAVVPHMRAKGGSIVNISSVSALIGVPGTAAYAATKGGVRAFTRAMAVDEARYGIRCNSIHPGTIDTGMVQGLIPGDAARNATAATIPLGRLGTPADIANMALFLASDEASFVTGAELVVDGGATVA</sequence>
<dbReference type="PANTHER" id="PTHR24321:SF8">
    <property type="entry name" value="ESTRADIOL 17-BETA-DEHYDROGENASE 8-RELATED"/>
    <property type="match status" value="1"/>
</dbReference>
<organism evidence="3 4">
    <name type="scientific">Ochrobactrum quorumnocens</name>
    <dbReference type="NCBI Taxonomy" id="271865"/>
    <lineage>
        <taxon>Bacteria</taxon>
        <taxon>Pseudomonadati</taxon>
        <taxon>Pseudomonadota</taxon>
        <taxon>Alphaproteobacteria</taxon>
        <taxon>Hyphomicrobiales</taxon>
        <taxon>Brucellaceae</taxon>
        <taxon>Brucella/Ochrobactrum group</taxon>
        <taxon>Ochrobactrum</taxon>
    </lineage>
</organism>
<proteinExistence type="inferred from homology"/>